<dbReference type="EMBL" id="CP000828">
    <property type="protein sequence ID" value="ABW29074.1"/>
    <property type="molecule type" value="Genomic_DNA"/>
</dbReference>
<name>B0CAK8_ACAM1</name>
<proteinExistence type="predicted"/>
<dbReference type="Proteomes" id="UP000000268">
    <property type="component" value="Chromosome"/>
</dbReference>
<dbReference type="KEGG" id="amr:AM1_4093"/>
<protein>
    <submittedName>
        <fullName evidence="1">Uncharacterized protein</fullName>
    </submittedName>
</protein>
<organism evidence="1 2">
    <name type="scientific">Acaryochloris marina (strain MBIC 11017)</name>
    <dbReference type="NCBI Taxonomy" id="329726"/>
    <lineage>
        <taxon>Bacteria</taxon>
        <taxon>Bacillati</taxon>
        <taxon>Cyanobacteriota</taxon>
        <taxon>Cyanophyceae</taxon>
        <taxon>Acaryochloridales</taxon>
        <taxon>Acaryochloridaceae</taxon>
        <taxon>Acaryochloris</taxon>
    </lineage>
</organism>
<dbReference type="AlphaFoldDB" id="B0CAK8"/>
<dbReference type="STRING" id="329726.AM1_4093"/>
<sequence>MTLPQPLQLLAPLLSPEHLAPLSALQQHYPQGLRHQNWPAYAQGSDPLAFLLQVWREQRPESEPPAPIWKCDASAIEACPHISTLVNSIHGFQSEDGDPDQWLVAAWWWGTAAVVCRTSADKLENAIAGWYQRYRCAVLYLQSPEMEQDAQILKAYEADLTCSHSLEVPQQVDLSWAIRDGFDWGQWQLPSALQPWGSQAELGQTVIANNPAKTATSSSKNH</sequence>
<evidence type="ECO:0000313" key="2">
    <source>
        <dbReference type="Proteomes" id="UP000000268"/>
    </source>
</evidence>
<dbReference type="RefSeq" id="WP_012164421.1">
    <property type="nucleotide sequence ID" value="NC_009925.1"/>
</dbReference>
<reference evidence="1 2" key="1">
    <citation type="journal article" date="2008" name="Proc. Natl. Acad. Sci. U.S.A.">
        <title>Niche adaptation and genome expansion in the chlorophyll d-producing cyanobacterium Acaryochloris marina.</title>
        <authorList>
            <person name="Swingley W.D."/>
            <person name="Chen M."/>
            <person name="Cheung P.C."/>
            <person name="Conrad A.L."/>
            <person name="Dejesa L.C."/>
            <person name="Hao J."/>
            <person name="Honchak B.M."/>
            <person name="Karbach L.E."/>
            <person name="Kurdoglu A."/>
            <person name="Lahiri S."/>
            <person name="Mastrian S.D."/>
            <person name="Miyashita H."/>
            <person name="Page L."/>
            <person name="Ramakrishna P."/>
            <person name="Satoh S."/>
            <person name="Sattley W.M."/>
            <person name="Shimada Y."/>
            <person name="Taylor H.L."/>
            <person name="Tomo T."/>
            <person name="Tsuchiya T."/>
            <person name="Wang Z.T."/>
            <person name="Raymond J."/>
            <person name="Mimuro M."/>
            <person name="Blankenship R.E."/>
            <person name="Touchman J.W."/>
        </authorList>
    </citation>
    <scope>NUCLEOTIDE SEQUENCE [LARGE SCALE GENOMIC DNA]</scope>
    <source>
        <strain evidence="2">MBIC 11017</strain>
    </source>
</reference>
<gene>
    <name evidence="1" type="ordered locus">AM1_4093</name>
</gene>
<accession>B0CAK8</accession>
<dbReference type="HOGENOM" id="CLU_1243098_0_0_3"/>
<evidence type="ECO:0000313" key="1">
    <source>
        <dbReference type="EMBL" id="ABW29074.1"/>
    </source>
</evidence>
<dbReference type="OrthoDB" id="571576at2"/>
<keyword evidence="2" id="KW-1185">Reference proteome</keyword>